<dbReference type="Proteomes" id="UP000077315">
    <property type="component" value="Unassembled WGS sequence"/>
</dbReference>
<dbReference type="PROSITE" id="PS50097">
    <property type="entry name" value="BTB"/>
    <property type="match status" value="1"/>
</dbReference>
<evidence type="ECO:0000259" key="3">
    <source>
        <dbReference type="PROSITE" id="PS50097"/>
    </source>
</evidence>
<dbReference type="VEuPathDB" id="FungiDB:PHYBLDRAFT_142117"/>
<name>A0A162UNJ9_PHYB8</name>
<protein>
    <recommendedName>
        <fullName evidence="3">BTB domain-containing protein</fullName>
    </recommendedName>
</protein>
<dbReference type="PANTHER" id="PTHR24412">
    <property type="entry name" value="KELCH PROTEIN"/>
    <property type="match status" value="1"/>
</dbReference>
<dbReference type="SMART" id="SM00225">
    <property type="entry name" value="BTB"/>
    <property type="match status" value="1"/>
</dbReference>
<dbReference type="InterPro" id="IPR000210">
    <property type="entry name" value="BTB/POZ_dom"/>
</dbReference>
<dbReference type="RefSeq" id="XP_018294643.1">
    <property type="nucleotide sequence ID" value="XM_018430742.1"/>
</dbReference>
<feature type="domain" description="BTB" evidence="3">
    <location>
        <begin position="167"/>
        <end position="247"/>
    </location>
</feature>
<keyword evidence="5" id="KW-1185">Reference proteome</keyword>
<evidence type="ECO:0000256" key="1">
    <source>
        <dbReference type="ARBA" id="ARBA00022441"/>
    </source>
</evidence>
<dbReference type="OrthoDB" id="2256373at2759"/>
<evidence type="ECO:0000313" key="4">
    <source>
        <dbReference type="EMBL" id="OAD76603.1"/>
    </source>
</evidence>
<dbReference type="InParanoid" id="A0A162UNJ9"/>
<dbReference type="EMBL" id="KV440975">
    <property type="protein sequence ID" value="OAD76603.1"/>
    <property type="molecule type" value="Genomic_DNA"/>
</dbReference>
<reference evidence="5" key="1">
    <citation type="submission" date="2015-06" db="EMBL/GenBank/DDBJ databases">
        <title>Expansion of signal transduction pathways in fungi by whole-genome duplication.</title>
        <authorList>
            <consortium name="DOE Joint Genome Institute"/>
            <person name="Corrochano L.M."/>
            <person name="Kuo A."/>
            <person name="Marcet-Houben M."/>
            <person name="Polaino S."/>
            <person name="Salamov A."/>
            <person name="Villalobos J.M."/>
            <person name="Alvarez M.I."/>
            <person name="Avalos J."/>
            <person name="Benito E.P."/>
            <person name="Benoit I."/>
            <person name="Burger G."/>
            <person name="Camino L.P."/>
            <person name="Canovas D."/>
            <person name="Cerda-Olmedo E."/>
            <person name="Cheng J.-F."/>
            <person name="Dominguez A."/>
            <person name="Elias M."/>
            <person name="Eslava A.P."/>
            <person name="Glaser F."/>
            <person name="Grimwood J."/>
            <person name="Gutierrez G."/>
            <person name="Heitman J."/>
            <person name="Henrissat B."/>
            <person name="Iturriaga E.A."/>
            <person name="Lang B.F."/>
            <person name="Lavin J.L."/>
            <person name="Lee S."/>
            <person name="Li W."/>
            <person name="Lindquist E."/>
            <person name="Lopez-Garcia S."/>
            <person name="Luque E.M."/>
            <person name="Marcos A.T."/>
            <person name="Martin J."/>
            <person name="McCluskey K."/>
            <person name="Medina H.R."/>
            <person name="Miralles-Duran A."/>
            <person name="Miyazaki A."/>
            <person name="Munoz-Torres E."/>
            <person name="Oguiza J.A."/>
            <person name="Ohm R."/>
            <person name="Olmedo M."/>
            <person name="Orejas M."/>
            <person name="Ortiz-Castellanos L."/>
            <person name="Pisabarro A.G."/>
            <person name="Rodriguez-Romero J."/>
            <person name="Ruiz-Herrera J."/>
            <person name="Ruiz-Vazquez R."/>
            <person name="Sanz C."/>
            <person name="Schackwitz W."/>
            <person name="Schmutz J."/>
            <person name="Shahriari M."/>
            <person name="Shelest E."/>
            <person name="Silva-Franco F."/>
            <person name="Soanes D."/>
            <person name="Syed K."/>
            <person name="Tagua V.G."/>
            <person name="Talbot N.J."/>
            <person name="Thon M."/>
            <person name="De vries R.P."/>
            <person name="Wiebenga A."/>
            <person name="Yadav J.S."/>
            <person name="Braun E.L."/>
            <person name="Baker S."/>
            <person name="Garre V."/>
            <person name="Horwitz B."/>
            <person name="Torres-Martinez S."/>
            <person name="Idnurm A."/>
            <person name="Herrera-Estrella A."/>
            <person name="Gabaldon T."/>
            <person name="Grigoriev I.V."/>
        </authorList>
    </citation>
    <scope>NUCLEOTIDE SEQUENCE [LARGE SCALE GENOMIC DNA]</scope>
    <source>
        <strain evidence="5">NRRL 1555(-)</strain>
    </source>
</reference>
<proteinExistence type="predicted"/>
<dbReference type="GeneID" id="28991648"/>
<evidence type="ECO:0000313" key="5">
    <source>
        <dbReference type="Proteomes" id="UP000077315"/>
    </source>
</evidence>
<dbReference type="SUPFAM" id="SSF54695">
    <property type="entry name" value="POZ domain"/>
    <property type="match status" value="1"/>
</dbReference>
<gene>
    <name evidence="4" type="ORF">PHYBLDRAFT_142117</name>
</gene>
<organism evidence="4 5">
    <name type="scientific">Phycomyces blakesleeanus (strain ATCC 8743b / DSM 1359 / FGSC 10004 / NBRC 33097 / NRRL 1555)</name>
    <dbReference type="NCBI Taxonomy" id="763407"/>
    <lineage>
        <taxon>Eukaryota</taxon>
        <taxon>Fungi</taxon>
        <taxon>Fungi incertae sedis</taxon>
        <taxon>Mucoromycota</taxon>
        <taxon>Mucoromycotina</taxon>
        <taxon>Mucoromycetes</taxon>
        <taxon>Mucorales</taxon>
        <taxon>Phycomycetaceae</taxon>
        <taxon>Phycomyces</taxon>
    </lineage>
</organism>
<sequence>MTLHDYGDTSYYTYYWRVPRFSSIPLKTEVRSAWFRLDKYSMMIQFYKGTEDEPNALQVDLVIPRVHERLSDEEMIEPLNAFNPSIVEISDETKYECKRFISLDQLSTIITMDEIRFSVCPENKSSSGYNMSPLKSLSPINIKSFRESEIFHDVLIRVINDNSVQDVSVELYVNHDDQTASETSSITGTPLEQPEEESFFVHRLVLSAASDLIFEKLMEEKHEGFKREIVIRGVDPRIFERILDFVYGLSPGPNSVQEAIDLIPVTYQLKLDGIRQYLFQYLQLNISNQNMWGVWNCAEKFMCPDTQDICERKMKTKPLDTLQSVYWFSSDPKVVLNALKVDYLQKPVDEVVFYEAALIWRDAQIKKAKKWLYLDNKKVALSDVFAQIIACIRFPQMDASFLSEVVEKNEAVMNTTGVQELIFEAYRFQACGKKKITSVRCYPRKRF</sequence>
<dbReference type="InterPro" id="IPR011333">
    <property type="entry name" value="SKP1/BTB/POZ_sf"/>
</dbReference>
<dbReference type="AlphaFoldDB" id="A0A162UNJ9"/>
<evidence type="ECO:0000256" key="2">
    <source>
        <dbReference type="ARBA" id="ARBA00022737"/>
    </source>
</evidence>
<dbReference type="Gene3D" id="1.25.40.420">
    <property type="match status" value="1"/>
</dbReference>
<keyword evidence="2" id="KW-0677">Repeat</keyword>
<dbReference type="Pfam" id="PF00651">
    <property type="entry name" value="BTB"/>
    <property type="match status" value="1"/>
</dbReference>
<dbReference type="CDD" id="cd18186">
    <property type="entry name" value="BTB_POZ_ZBTB_KLHL-like"/>
    <property type="match status" value="1"/>
</dbReference>
<accession>A0A162UNJ9</accession>
<dbReference type="Gene3D" id="3.30.710.10">
    <property type="entry name" value="Potassium Channel Kv1.1, Chain A"/>
    <property type="match status" value="1"/>
</dbReference>
<keyword evidence="1" id="KW-0880">Kelch repeat</keyword>
<dbReference type="STRING" id="763407.A0A162UNJ9"/>
<dbReference type="PANTHER" id="PTHR24412:SF489">
    <property type="entry name" value="RING FINGER DOMAIN AND KELCH REPEAT-CONTAINING PROTEIN DDB_G0271372"/>
    <property type="match status" value="1"/>
</dbReference>